<name>A0A202BDR1_CHRVL</name>
<proteinExistence type="predicted"/>
<evidence type="ECO:0000313" key="1">
    <source>
        <dbReference type="EMBL" id="OVE49471.1"/>
    </source>
</evidence>
<dbReference type="Proteomes" id="UP000196342">
    <property type="component" value="Unassembled WGS sequence"/>
</dbReference>
<protein>
    <submittedName>
        <fullName evidence="1">Uncharacterized protein</fullName>
    </submittedName>
</protein>
<dbReference type="RefSeq" id="WP_087697533.1">
    <property type="nucleotide sequence ID" value="NZ_NHOO01000004.1"/>
</dbReference>
<accession>A0A202BDR1</accession>
<sequence length="256" mass="28170">MNELILADEVVPTPAELNNLSTQTLREELARSVELTARHLMRLATIWSELERRGEDLSDLRVGLAAFLPQIAARQLSADAVIRFAGQKLLLNAVATLPLAEQERLARGGSVQLLSYDGHGDAVVVDVAAHALSAQQIRQVFDFGKIRSIDEQRPRLMRPAPPKKKAISTDVRYDRQTGLVQIGRRRVPIAEILAAVSREHNEIQESSGEDKISKVLIELTEEQHRNFRINGAKSGAPLKDLAFIAVLQAGLLDASA</sequence>
<gene>
    <name evidence="1" type="ORF">CBW21_06200</name>
</gene>
<dbReference type="EMBL" id="NHOO01000004">
    <property type="protein sequence ID" value="OVE49471.1"/>
    <property type="molecule type" value="Genomic_DNA"/>
</dbReference>
<evidence type="ECO:0000313" key="2">
    <source>
        <dbReference type="Proteomes" id="UP000196342"/>
    </source>
</evidence>
<comment type="caution">
    <text evidence="1">The sequence shown here is derived from an EMBL/GenBank/DDBJ whole genome shotgun (WGS) entry which is preliminary data.</text>
</comment>
<reference evidence="1 2" key="1">
    <citation type="submission" date="2017-05" db="EMBL/GenBank/DDBJ databases">
        <title>Chromobacterium violaceum GHPS1 isolated from Hydrocarbon polluted soil in French Guiana display an awesome secondary metabolite arsenal and a battery of drug and heavy-metal-resistance and detoxification of xenobiotics proteins.</title>
        <authorList>
            <person name="Belbahri L."/>
        </authorList>
    </citation>
    <scope>NUCLEOTIDE SEQUENCE [LARGE SCALE GENOMIC DNA]</scope>
    <source>
        <strain evidence="1 2">GHPS1</strain>
    </source>
</reference>
<dbReference type="AlphaFoldDB" id="A0A202BDR1"/>
<keyword evidence="2" id="KW-1185">Reference proteome</keyword>
<organism evidence="1 2">
    <name type="scientific">Chromobacterium violaceum</name>
    <dbReference type="NCBI Taxonomy" id="536"/>
    <lineage>
        <taxon>Bacteria</taxon>
        <taxon>Pseudomonadati</taxon>
        <taxon>Pseudomonadota</taxon>
        <taxon>Betaproteobacteria</taxon>
        <taxon>Neisseriales</taxon>
        <taxon>Chromobacteriaceae</taxon>
        <taxon>Chromobacterium</taxon>
    </lineage>
</organism>